<dbReference type="PANTHER" id="PTHR23033:SF14">
    <property type="entry name" value="GLYCOPROTEIN-N-ACETYLGALACTOSAMINE 3-BETA-GALACTOSYLTRANSFERASE 1-RELATED"/>
    <property type="match status" value="1"/>
</dbReference>
<proteinExistence type="inferred from homology"/>
<dbReference type="EMBL" id="HBFR01042696">
    <property type="protein sequence ID" value="CAD8904002.1"/>
    <property type="molecule type" value="Transcribed_RNA"/>
</dbReference>
<comment type="subcellular location">
    <subcellularLocation>
        <location evidence="1">Membrane</location>
        <topology evidence="1">Single-pass type II membrane protein</topology>
    </subcellularLocation>
</comment>
<name>A0A7S1G2P1_9STRA</name>
<comment type="similarity">
    <text evidence="2">Belongs to the glycosyltransferase 31 family. Beta3-Gal-T subfamily.</text>
</comment>
<dbReference type="Gene3D" id="3.90.550.50">
    <property type="match status" value="1"/>
</dbReference>
<evidence type="ECO:0000256" key="6">
    <source>
        <dbReference type="ARBA" id="ARBA00023136"/>
    </source>
</evidence>
<keyword evidence="4" id="KW-0735">Signal-anchor</keyword>
<evidence type="ECO:0000256" key="3">
    <source>
        <dbReference type="ARBA" id="ARBA00022692"/>
    </source>
</evidence>
<evidence type="ECO:0000256" key="4">
    <source>
        <dbReference type="ARBA" id="ARBA00022968"/>
    </source>
</evidence>
<evidence type="ECO:0000256" key="5">
    <source>
        <dbReference type="ARBA" id="ARBA00022989"/>
    </source>
</evidence>
<evidence type="ECO:0000313" key="7">
    <source>
        <dbReference type="EMBL" id="CAD8904002.1"/>
    </source>
</evidence>
<evidence type="ECO:0000256" key="2">
    <source>
        <dbReference type="ARBA" id="ARBA00006462"/>
    </source>
</evidence>
<gene>
    <name evidence="7" type="ORF">CHYS00102_LOCUS31222</name>
</gene>
<keyword evidence="5" id="KW-1133">Transmembrane helix</keyword>
<dbReference type="GO" id="GO:0016020">
    <property type="term" value="C:membrane"/>
    <property type="evidence" value="ECO:0007669"/>
    <property type="project" value="UniProtKB-SubCell"/>
</dbReference>
<reference evidence="7" key="1">
    <citation type="submission" date="2021-01" db="EMBL/GenBank/DDBJ databases">
        <authorList>
            <person name="Corre E."/>
            <person name="Pelletier E."/>
            <person name="Niang G."/>
            <person name="Scheremetjew M."/>
            <person name="Finn R."/>
            <person name="Kale V."/>
            <person name="Holt S."/>
            <person name="Cochrane G."/>
            <person name="Meng A."/>
            <person name="Brown T."/>
            <person name="Cohen L."/>
        </authorList>
    </citation>
    <scope>NUCLEOTIDE SEQUENCE</scope>
    <source>
        <strain evidence="7">308</strain>
    </source>
</reference>
<evidence type="ECO:0000256" key="1">
    <source>
        <dbReference type="ARBA" id="ARBA00004606"/>
    </source>
</evidence>
<organism evidence="7">
    <name type="scientific">Corethron hystrix</name>
    <dbReference type="NCBI Taxonomy" id="216773"/>
    <lineage>
        <taxon>Eukaryota</taxon>
        <taxon>Sar</taxon>
        <taxon>Stramenopiles</taxon>
        <taxon>Ochrophyta</taxon>
        <taxon>Bacillariophyta</taxon>
        <taxon>Coscinodiscophyceae</taxon>
        <taxon>Corethrophycidae</taxon>
        <taxon>Corethrales</taxon>
        <taxon>Corethraceae</taxon>
        <taxon>Corethron</taxon>
    </lineage>
</organism>
<dbReference type="GO" id="GO:0016263">
    <property type="term" value="F:glycoprotein-N-acetylgalactosamine 3-beta-galactosyltransferase activity"/>
    <property type="evidence" value="ECO:0007669"/>
    <property type="project" value="TreeGrafter"/>
</dbReference>
<dbReference type="InterPro" id="IPR026050">
    <property type="entry name" value="C1GALT1/C1GALT1_chp1"/>
</dbReference>
<dbReference type="AlphaFoldDB" id="A0A7S1G2P1"/>
<keyword evidence="3" id="KW-0812">Transmembrane</keyword>
<sequence>MAFRMYAIRSIPRSLAPNDEEVPSSLWNLDYVFVVNDQTFVLPSHLSSYLGLVGASPDEPLYLGHPLSNPINIIFNIGSAGYVMSRNTLGKVASYFGREKGPCAHIVGGVQSQNINLGFLKKNPALVLAKCLSDMGVIAVDSRDAENRHVFHSYSVAKLYMGKVDDWYINRHQGLDGKLLEMPSTVNSTRTPMMEHPLGTKCCSVNTISFHYVEDRETITLWEMRRWLLQRRENVPSLQELDNFVMNYWPKNPVSLGWYGQSPPTNTNKDIETNYDIDFLTLVRDILSQP</sequence>
<protein>
    <submittedName>
        <fullName evidence="7">Uncharacterized protein</fullName>
    </submittedName>
</protein>
<accession>A0A7S1G2P1</accession>
<keyword evidence="6" id="KW-0472">Membrane</keyword>
<dbReference type="PANTHER" id="PTHR23033">
    <property type="entry name" value="BETA1,3-GALACTOSYLTRANSFERASE"/>
    <property type="match status" value="1"/>
</dbReference>